<accession>A0A2N9I553</accession>
<sequence>MDTEFPVGDGDLAGVKAFAPATVANLNPRSDFLGCAVDGLVDYVSLTVNSTVQLSQIAMAA</sequence>
<proteinExistence type="predicted"/>
<organism evidence="1">
    <name type="scientific">Fagus sylvatica</name>
    <name type="common">Beechnut</name>
    <dbReference type="NCBI Taxonomy" id="28930"/>
    <lineage>
        <taxon>Eukaryota</taxon>
        <taxon>Viridiplantae</taxon>
        <taxon>Streptophyta</taxon>
        <taxon>Embryophyta</taxon>
        <taxon>Tracheophyta</taxon>
        <taxon>Spermatophyta</taxon>
        <taxon>Magnoliopsida</taxon>
        <taxon>eudicotyledons</taxon>
        <taxon>Gunneridae</taxon>
        <taxon>Pentapetalae</taxon>
        <taxon>rosids</taxon>
        <taxon>fabids</taxon>
        <taxon>Fagales</taxon>
        <taxon>Fagaceae</taxon>
        <taxon>Fagus</taxon>
    </lineage>
</organism>
<dbReference type="Gene3D" id="3.30.230.10">
    <property type="match status" value="1"/>
</dbReference>
<dbReference type="EMBL" id="OIVN01004779">
    <property type="protein sequence ID" value="SPD19214.1"/>
    <property type="molecule type" value="Genomic_DNA"/>
</dbReference>
<protein>
    <submittedName>
        <fullName evidence="1">Uncharacterized protein</fullName>
    </submittedName>
</protein>
<dbReference type="AlphaFoldDB" id="A0A2N9I553"/>
<gene>
    <name evidence="1" type="ORF">FSB_LOCUS47096</name>
</gene>
<evidence type="ECO:0000313" key="1">
    <source>
        <dbReference type="EMBL" id="SPD19214.1"/>
    </source>
</evidence>
<dbReference type="InterPro" id="IPR014721">
    <property type="entry name" value="Ribsml_uS5_D2-typ_fold_subgr"/>
</dbReference>
<reference evidence="1" key="1">
    <citation type="submission" date="2018-02" db="EMBL/GenBank/DDBJ databases">
        <authorList>
            <person name="Cohen D.B."/>
            <person name="Kent A.D."/>
        </authorList>
    </citation>
    <scope>NUCLEOTIDE SEQUENCE</scope>
</reference>
<name>A0A2N9I553_FAGSY</name>